<reference evidence="3" key="2">
    <citation type="journal article" date="2007" name="Science">
        <title>Draft genome sequence of the sexually transmitted pathogen Trichomonas vaginalis.</title>
        <authorList>
            <person name="Carlton J.M."/>
            <person name="Hirt R.P."/>
            <person name="Silva J.C."/>
            <person name="Delcher A.L."/>
            <person name="Schatz M."/>
            <person name="Zhao Q."/>
            <person name="Wortman J.R."/>
            <person name="Bidwell S.L."/>
            <person name="Alsmark U.C.M."/>
            <person name="Besteiro S."/>
            <person name="Sicheritz-Ponten T."/>
            <person name="Noel C.J."/>
            <person name="Dacks J.B."/>
            <person name="Foster P.G."/>
            <person name="Simillion C."/>
            <person name="Van de Peer Y."/>
            <person name="Miranda-Saavedra D."/>
            <person name="Barton G.J."/>
            <person name="Westrop G.D."/>
            <person name="Mueller S."/>
            <person name="Dessi D."/>
            <person name="Fiori P.L."/>
            <person name="Ren Q."/>
            <person name="Paulsen I."/>
            <person name="Zhang H."/>
            <person name="Bastida-Corcuera F.D."/>
            <person name="Simoes-Barbosa A."/>
            <person name="Brown M.T."/>
            <person name="Hayes R.D."/>
            <person name="Mukherjee M."/>
            <person name="Okumura C.Y."/>
            <person name="Schneider R."/>
            <person name="Smith A.J."/>
            <person name="Vanacova S."/>
            <person name="Villalvazo M."/>
            <person name="Haas B.J."/>
            <person name="Pertea M."/>
            <person name="Feldblyum T.V."/>
            <person name="Utterback T.R."/>
            <person name="Shu C.L."/>
            <person name="Osoegawa K."/>
            <person name="de Jong P.J."/>
            <person name="Hrdy I."/>
            <person name="Horvathova L."/>
            <person name="Zubacova Z."/>
            <person name="Dolezal P."/>
            <person name="Malik S.B."/>
            <person name="Logsdon J.M. Jr."/>
            <person name="Henze K."/>
            <person name="Gupta A."/>
            <person name="Wang C.C."/>
            <person name="Dunne R.L."/>
            <person name="Upcroft J.A."/>
            <person name="Upcroft P."/>
            <person name="White O."/>
            <person name="Salzberg S.L."/>
            <person name="Tang P."/>
            <person name="Chiu C.-H."/>
            <person name="Lee Y.-S."/>
            <person name="Embley T.M."/>
            <person name="Coombs G.H."/>
            <person name="Mottram J.C."/>
            <person name="Tachezy J."/>
            <person name="Fraser-Liggett C.M."/>
            <person name="Johnson P.J."/>
        </authorList>
    </citation>
    <scope>NUCLEOTIDE SEQUENCE [LARGE SCALE GENOMIC DNA]</scope>
    <source>
        <strain evidence="3">G3</strain>
    </source>
</reference>
<feature type="compositionally biased region" description="Basic and acidic residues" evidence="2">
    <location>
        <begin position="851"/>
        <end position="868"/>
    </location>
</feature>
<proteinExistence type="predicted"/>
<feature type="compositionally biased region" description="Basic and acidic residues" evidence="2">
    <location>
        <begin position="527"/>
        <end position="540"/>
    </location>
</feature>
<organism evidence="3 4">
    <name type="scientific">Trichomonas vaginalis (strain ATCC PRA-98 / G3)</name>
    <dbReference type="NCBI Taxonomy" id="412133"/>
    <lineage>
        <taxon>Eukaryota</taxon>
        <taxon>Metamonada</taxon>
        <taxon>Parabasalia</taxon>
        <taxon>Trichomonadida</taxon>
        <taxon>Trichomonadidae</taxon>
        <taxon>Trichomonas</taxon>
    </lineage>
</organism>
<feature type="compositionally biased region" description="Basic and acidic residues" evidence="2">
    <location>
        <begin position="904"/>
        <end position="913"/>
    </location>
</feature>
<feature type="region of interest" description="Disordered" evidence="2">
    <location>
        <begin position="851"/>
        <end position="873"/>
    </location>
</feature>
<feature type="compositionally biased region" description="Basic residues" evidence="2">
    <location>
        <begin position="491"/>
        <end position="502"/>
    </location>
</feature>
<keyword evidence="4" id="KW-1185">Reference proteome</keyword>
<evidence type="ECO:0000256" key="2">
    <source>
        <dbReference type="SAM" id="MobiDB-lite"/>
    </source>
</evidence>
<feature type="coiled-coil region" evidence="1">
    <location>
        <begin position="928"/>
        <end position="997"/>
    </location>
</feature>
<feature type="coiled-coil region" evidence="1">
    <location>
        <begin position="14"/>
        <end position="370"/>
    </location>
</feature>
<evidence type="ECO:0000313" key="3">
    <source>
        <dbReference type="EMBL" id="EAY12882.1"/>
    </source>
</evidence>
<gene>
    <name evidence="3" type="ORF">TVAG_430460</name>
</gene>
<protein>
    <submittedName>
        <fullName evidence="3">Uncharacterized protein</fullName>
    </submittedName>
</protein>
<dbReference type="InParanoid" id="A2E372"/>
<name>A2E372_TRIV3</name>
<reference evidence="3" key="1">
    <citation type="submission" date="2006-10" db="EMBL/GenBank/DDBJ databases">
        <authorList>
            <person name="Amadeo P."/>
            <person name="Zhao Q."/>
            <person name="Wortman J."/>
            <person name="Fraser-Liggett C."/>
            <person name="Carlton J."/>
        </authorList>
    </citation>
    <scope>NUCLEOTIDE SEQUENCE</scope>
    <source>
        <strain evidence="3">G3</strain>
    </source>
</reference>
<feature type="region of interest" description="Disordered" evidence="2">
    <location>
        <begin position="904"/>
        <end position="925"/>
    </location>
</feature>
<dbReference type="AlphaFoldDB" id="A2E372"/>
<keyword evidence="1" id="KW-0175">Coiled coil</keyword>
<dbReference type="SMR" id="A2E372"/>
<evidence type="ECO:0000313" key="4">
    <source>
        <dbReference type="Proteomes" id="UP000001542"/>
    </source>
</evidence>
<dbReference type="EMBL" id="DS113294">
    <property type="protein sequence ID" value="EAY12882.1"/>
    <property type="molecule type" value="Genomic_DNA"/>
</dbReference>
<dbReference type="RefSeq" id="XP_001325105.1">
    <property type="nucleotide sequence ID" value="XM_001325070.1"/>
</dbReference>
<accession>A2E372</accession>
<evidence type="ECO:0000256" key="1">
    <source>
        <dbReference type="SAM" id="Coils"/>
    </source>
</evidence>
<dbReference type="OrthoDB" id="6351660at2759"/>
<feature type="region of interest" description="Disordered" evidence="2">
    <location>
        <begin position="486"/>
        <end position="545"/>
    </location>
</feature>
<feature type="compositionally biased region" description="Low complexity" evidence="2">
    <location>
        <begin position="514"/>
        <end position="523"/>
    </location>
</feature>
<sequence length="1003" mass="117007">MDDAALEQIIAEQIVPLQEQINSLQQENQSLREHISNLQLSSNVDPGEIQKLREENNTMYNDREKLSREKTALEEKINALNSKLRLYEDQVQRQNSEATSRINDAATKDIQITTLRKEAEKNQMTIKKQMQQLTQNLEEKKAMQKDISDLIAKNEELQNVTEEFMKRDQTLLDAFQDMKEQLTVKDNEIADIQRRCQRYENKLRKYDKNAVTTTTQVTAGGGDLGKTTPIDDEMSQQLLNYKKQNRELRERIMKLQEEERRAGRLMQAVEGRQRQIDHLQDLLNQNEQELLQYKHSSEDFANQIAIYREEKQMYAEESQRQIEAIKKELEEYRNSSEQTKKILDDTRLNIEEKTNEINELRILVSKYEKGEFGLPAAIDELKELRAMVQIREKHIAELIAQVNSMDKIIQGLVHELGKDFDLNDLLKNLDGRIAEDEQARIDRATRELNAYLKEMRENPPLGNMKVIVEQDEGYVMSFRDAVDRAGTMLKRNSKRKGKKRRNEPKDDFSFTQKESVPSSPSSVDDSELNKTKTKKGEKSPIEPISHVDVQVQAGEDPIPPDFVEINPDERDEWVANLQKQYLNVQKQLKAALNENATMKARIQELEELLRNRESQLENNKAENEELKQRLQKLGAEYAELTSLPPPQATTEPKPIKVVPQRPKEQLFISTVPQSYSVQQKEISLQMQTAREFFLYPTPEEKRILDSREKERQDRLKKNAEDMADLQKMLDDYARRMKQKDTVISDSQDTIERLEKQLQEQRESFKQRLRDIQDEAARNLEARLKEYQEMQNAANGGFGPDGDYSKLPEVAKRLKALNSENESLRDRIASLEELLRSQREVVDDYRMKMAAAEKKAEDDDENRVERGQPDSKLTAQYTQKLQRQNAELKKKVAFMKDQLDHARAARSLREDLSDSRNGTGESTKEMEQLERVTAQMKSYKAKYIEMKALQEEQVLKLEKEKENNERLKAMLQKREQSLAKLTDKYNQFKHQNEKLKAALAAKNQ</sequence>
<dbReference type="VEuPathDB" id="TrichDB:TVAGG3_1018090"/>
<feature type="coiled-coil region" evidence="1">
    <location>
        <begin position="574"/>
        <end position="643"/>
    </location>
</feature>
<dbReference type="VEuPathDB" id="TrichDB:TVAG_430460"/>
<dbReference type="Proteomes" id="UP000001542">
    <property type="component" value="Unassembled WGS sequence"/>
</dbReference>
<dbReference type="KEGG" id="tva:4770851"/>